<dbReference type="HOGENOM" id="CLU_3009625_0_0_4"/>
<comment type="caution">
    <text evidence="1">The sequence shown here is derived from an EMBL/GenBank/DDBJ whole genome shotgun (WGS) entry which is preliminary data.</text>
</comment>
<protein>
    <submittedName>
        <fullName evidence="1">Uncharacterized protein</fullName>
    </submittedName>
</protein>
<name>G4CLB3_9NEIS</name>
<dbReference type="PATRIC" id="fig|1032488.3.peg.2266"/>
<accession>G4CLB3</accession>
<reference evidence="1 2" key="1">
    <citation type="submission" date="2011-05" db="EMBL/GenBank/DDBJ databases">
        <authorList>
            <person name="Muzny D."/>
            <person name="Qin X."/>
            <person name="Deng J."/>
            <person name="Jiang H."/>
            <person name="Liu Y."/>
            <person name="Qu J."/>
            <person name="Song X.-Z."/>
            <person name="Zhang L."/>
            <person name="Thornton R."/>
            <person name="Coyle M."/>
            <person name="Francisco L."/>
            <person name="Jackson L."/>
            <person name="Javaid M."/>
            <person name="Korchina V."/>
            <person name="Kovar C."/>
            <person name="Mata R."/>
            <person name="Mathew T."/>
            <person name="Ngo R."/>
            <person name="Nguyen L."/>
            <person name="Nguyen N."/>
            <person name="Okwuonu G."/>
            <person name="Ongeri F."/>
            <person name="Pham C."/>
            <person name="Simmons D."/>
            <person name="Wilczek-Boney K."/>
            <person name="Hale W."/>
            <person name="Jakkamsetti A."/>
            <person name="Pham P."/>
            <person name="Ruth R."/>
            <person name="San Lucas F."/>
            <person name="Warren J."/>
            <person name="Zhang J."/>
            <person name="Zhao Z."/>
            <person name="Zhou C."/>
            <person name="Zhu D."/>
            <person name="Lee S."/>
            <person name="Bess C."/>
            <person name="Blankenburg K."/>
            <person name="Forbes L."/>
            <person name="Fu Q."/>
            <person name="Gubbala S."/>
            <person name="Hirani K."/>
            <person name="Jayaseelan J.C."/>
            <person name="Lara F."/>
            <person name="Munidasa M."/>
            <person name="Palculict T."/>
            <person name="Patil S."/>
            <person name="Pu L.-L."/>
            <person name="Saada N."/>
            <person name="Tang L."/>
            <person name="Weissenberger G."/>
            <person name="Zhu Y."/>
            <person name="Hemphill L."/>
            <person name="Shang Y."/>
            <person name="Youmans B."/>
            <person name="Ayvaz T."/>
            <person name="Ross M."/>
            <person name="Santibanez J."/>
            <person name="Aqrawi P."/>
            <person name="Gross S."/>
            <person name="Joshi V."/>
            <person name="Fowler G."/>
            <person name="Nazareth L."/>
            <person name="Reid J."/>
            <person name="Worley K."/>
            <person name="Petrosino J."/>
            <person name="Highlander S."/>
            <person name="Gibbs R."/>
        </authorList>
    </citation>
    <scope>NUCLEOTIDE SEQUENCE [LARGE SCALE GENOMIC DNA]</scope>
    <source>
        <strain evidence="1 2">871</strain>
    </source>
</reference>
<proteinExistence type="predicted"/>
<dbReference type="EMBL" id="AGAY01000085">
    <property type="protein sequence ID" value="EGY51343.1"/>
    <property type="molecule type" value="Genomic_DNA"/>
</dbReference>
<organism evidence="1 2">
    <name type="scientific">Neisseria shayeganii 871</name>
    <dbReference type="NCBI Taxonomy" id="1032488"/>
    <lineage>
        <taxon>Bacteria</taxon>
        <taxon>Pseudomonadati</taxon>
        <taxon>Pseudomonadota</taxon>
        <taxon>Betaproteobacteria</taxon>
        <taxon>Neisseriales</taxon>
        <taxon>Neisseriaceae</taxon>
        <taxon>Neisseria</taxon>
    </lineage>
</organism>
<gene>
    <name evidence="1" type="ORF">HMPREF9371_2404</name>
</gene>
<evidence type="ECO:0000313" key="1">
    <source>
        <dbReference type="EMBL" id="EGY51343.1"/>
    </source>
</evidence>
<dbReference type="Proteomes" id="UP000003019">
    <property type="component" value="Unassembled WGS sequence"/>
</dbReference>
<sequence length="56" mass="6215">MKQAPAGACGQKMWRRFCTCHSCRAEKTAHGLLPANTDVMKDLKQAQGFQVACSFR</sequence>
<keyword evidence="2" id="KW-1185">Reference proteome</keyword>
<dbReference type="AlphaFoldDB" id="G4CLB3"/>
<evidence type="ECO:0000313" key="2">
    <source>
        <dbReference type="Proteomes" id="UP000003019"/>
    </source>
</evidence>